<dbReference type="Pfam" id="PF00571">
    <property type="entry name" value="CBS"/>
    <property type="match status" value="2"/>
</dbReference>
<sequence>MDEVGYGLLDRTMIQRITENWHQGGLGVIIVHLPEVGASALEALQAWSADQQRLVWRYRMESDFFFFLKREKNDERLDKLVDKSVESLRSRLSQMHPAVLTPSRGARKKQSFAIGSAVAFPSGTGRSAEAMVYYAIRDALTVVMRSQLREESAAQAEFNSMRANEPQKEWDSWDSTYAIGGLAKPIPTFYSTSRVSEVAKMFESNQHVQGAVIVNQGRPVGLVMKENMNQLLAGQFGLPLYWSRSIEKIMDDDALIVDAGLPVEQVAQLAMGRDISRLYDVVTITQNGKLLGAASIRSILEFITNLRTEEARTANPLTGLPGNASIQREMKRRIESGKPFSIIYADLDYFKWFNDFFGFSHGDELIRFLSSVLQDVTHHAGERVDFIGHIGGDDFIVLSDEVEPEKLCKQMIARFDGGVRSYYGNAQVSAVKDRSGNLIEQEGVTLSLSLLLWDGVHPITIAAISQSAAHLKKKAKSMNGSAYVIGDVVQMGLGEERS</sequence>
<keyword evidence="2" id="KW-1185">Reference proteome</keyword>
<name>A0A3G9J6H2_9BACL</name>
<dbReference type="InterPro" id="IPR000160">
    <property type="entry name" value="GGDEF_dom"/>
</dbReference>
<dbReference type="SUPFAM" id="SSF55073">
    <property type="entry name" value="Nucleotide cyclase"/>
    <property type="match status" value="1"/>
</dbReference>
<dbReference type="PANTHER" id="PTHR45138">
    <property type="entry name" value="REGULATORY COMPONENTS OF SENSORY TRANSDUCTION SYSTEM"/>
    <property type="match status" value="1"/>
</dbReference>
<dbReference type="GO" id="GO:1902201">
    <property type="term" value="P:negative regulation of bacterial-type flagellum-dependent cell motility"/>
    <property type="evidence" value="ECO:0007669"/>
    <property type="project" value="TreeGrafter"/>
</dbReference>
<accession>A0A3G9J6H2</accession>
<dbReference type="InterPro" id="IPR043128">
    <property type="entry name" value="Rev_trsase/Diguanyl_cyclase"/>
</dbReference>
<dbReference type="Gene3D" id="3.10.580.10">
    <property type="entry name" value="CBS-domain"/>
    <property type="match status" value="1"/>
</dbReference>
<dbReference type="SUPFAM" id="SSF54631">
    <property type="entry name" value="CBS-domain pair"/>
    <property type="match status" value="1"/>
</dbReference>
<dbReference type="InterPro" id="IPR000644">
    <property type="entry name" value="CBS_dom"/>
</dbReference>
<gene>
    <name evidence="1" type="ORF">Back11_03090</name>
</gene>
<evidence type="ECO:0000313" key="1">
    <source>
        <dbReference type="EMBL" id="BBH18964.1"/>
    </source>
</evidence>
<dbReference type="AlphaFoldDB" id="A0A3G9J6H2"/>
<dbReference type="RefSeq" id="WP_164522631.1">
    <property type="nucleotide sequence ID" value="NZ_AP019308.1"/>
</dbReference>
<dbReference type="GO" id="GO:0052621">
    <property type="term" value="F:diguanylate cyclase activity"/>
    <property type="evidence" value="ECO:0007669"/>
    <property type="project" value="TreeGrafter"/>
</dbReference>
<evidence type="ECO:0000313" key="2">
    <source>
        <dbReference type="Proteomes" id="UP000275368"/>
    </source>
</evidence>
<dbReference type="EMBL" id="AP019308">
    <property type="protein sequence ID" value="BBH18964.1"/>
    <property type="molecule type" value="Genomic_DNA"/>
</dbReference>
<dbReference type="PROSITE" id="PS51371">
    <property type="entry name" value="CBS"/>
    <property type="match status" value="1"/>
</dbReference>
<dbReference type="NCBIfam" id="TIGR00254">
    <property type="entry name" value="GGDEF"/>
    <property type="match status" value="1"/>
</dbReference>
<dbReference type="SMART" id="SM00116">
    <property type="entry name" value="CBS"/>
    <property type="match status" value="2"/>
</dbReference>
<protein>
    <submittedName>
        <fullName evidence="1">Uncharacterized protein</fullName>
    </submittedName>
</protein>
<dbReference type="CDD" id="cd01949">
    <property type="entry name" value="GGDEF"/>
    <property type="match status" value="1"/>
</dbReference>
<dbReference type="InterPro" id="IPR046342">
    <property type="entry name" value="CBS_dom_sf"/>
</dbReference>
<dbReference type="GO" id="GO:0005886">
    <property type="term" value="C:plasma membrane"/>
    <property type="evidence" value="ECO:0007669"/>
    <property type="project" value="TreeGrafter"/>
</dbReference>
<dbReference type="InterPro" id="IPR050469">
    <property type="entry name" value="Diguanylate_Cyclase"/>
</dbReference>
<dbReference type="SMART" id="SM00267">
    <property type="entry name" value="GGDEF"/>
    <property type="match status" value="1"/>
</dbReference>
<organism evidence="1 2">
    <name type="scientific">Paenibacillus baekrokdamisoli</name>
    <dbReference type="NCBI Taxonomy" id="1712516"/>
    <lineage>
        <taxon>Bacteria</taxon>
        <taxon>Bacillati</taxon>
        <taxon>Bacillota</taxon>
        <taxon>Bacilli</taxon>
        <taxon>Bacillales</taxon>
        <taxon>Paenibacillaceae</taxon>
        <taxon>Paenibacillus</taxon>
    </lineage>
</organism>
<reference evidence="1 2" key="1">
    <citation type="submission" date="2018-11" db="EMBL/GenBank/DDBJ databases">
        <title>Complete genome sequence of Paenibacillus baekrokdamisoli strain KCTC 33723.</title>
        <authorList>
            <person name="Kang S.W."/>
            <person name="Lee K.C."/>
            <person name="Kim K.K."/>
            <person name="Kim J.S."/>
            <person name="Kim D.S."/>
            <person name="Ko S.H."/>
            <person name="Yang S.H."/>
            <person name="Lee J.S."/>
        </authorList>
    </citation>
    <scope>NUCLEOTIDE SEQUENCE [LARGE SCALE GENOMIC DNA]</scope>
    <source>
        <strain evidence="1 2">KCTC 33723</strain>
    </source>
</reference>
<dbReference type="InterPro" id="IPR029787">
    <property type="entry name" value="Nucleotide_cyclase"/>
</dbReference>
<dbReference type="PANTHER" id="PTHR45138:SF25">
    <property type="entry name" value="GGDEF DOMAIN PROTEIN"/>
    <property type="match status" value="1"/>
</dbReference>
<proteinExistence type="predicted"/>
<dbReference type="KEGG" id="pbk:Back11_03090"/>
<dbReference type="GO" id="GO:0043709">
    <property type="term" value="P:cell adhesion involved in single-species biofilm formation"/>
    <property type="evidence" value="ECO:0007669"/>
    <property type="project" value="TreeGrafter"/>
</dbReference>
<dbReference type="Proteomes" id="UP000275368">
    <property type="component" value="Chromosome"/>
</dbReference>
<dbReference type="PROSITE" id="PS50887">
    <property type="entry name" value="GGDEF"/>
    <property type="match status" value="1"/>
</dbReference>
<dbReference type="Gene3D" id="3.30.70.270">
    <property type="match status" value="1"/>
</dbReference>
<dbReference type="Pfam" id="PF00990">
    <property type="entry name" value="GGDEF"/>
    <property type="match status" value="1"/>
</dbReference>